<dbReference type="STRING" id="1754191.A0A1Y1VI78"/>
<evidence type="ECO:0000259" key="5">
    <source>
        <dbReference type="Pfam" id="PF14833"/>
    </source>
</evidence>
<evidence type="ECO:0000313" key="7">
    <source>
        <dbReference type="Proteomes" id="UP000193719"/>
    </source>
</evidence>
<keyword evidence="7" id="KW-1185">Reference proteome</keyword>
<protein>
    <submittedName>
        <fullName evidence="6">3-hydroxyisobutyrate dehydrogenase</fullName>
    </submittedName>
</protein>
<gene>
    <name evidence="6" type="ORF">BCR36DRAFT_581499</name>
</gene>
<evidence type="ECO:0000313" key="6">
    <source>
        <dbReference type="EMBL" id="ORX55491.1"/>
    </source>
</evidence>
<dbReference type="InterPro" id="IPR036291">
    <property type="entry name" value="NAD(P)-bd_dom_sf"/>
</dbReference>
<dbReference type="GO" id="GO:0051287">
    <property type="term" value="F:NAD binding"/>
    <property type="evidence" value="ECO:0007669"/>
    <property type="project" value="InterPro"/>
</dbReference>
<accession>A0A1Y1VI78</accession>
<name>A0A1Y1VI78_9FUNG</name>
<dbReference type="Proteomes" id="UP000193719">
    <property type="component" value="Unassembled WGS sequence"/>
</dbReference>
<feature type="domain" description="6-phosphogluconate dehydrogenase NADP-binding" evidence="4">
    <location>
        <begin position="32"/>
        <end position="192"/>
    </location>
</feature>
<dbReference type="InterPro" id="IPR013328">
    <property type="entry name" value="6PGD_dom2"/>
</dbReference>
<dbReference type="PIRSF" id="PIRSF000103">
    <property type="entry name" value="HIBADH"/>
    <property type="match status" value="1"/>
</dbReference>
<dbReference type="SUPFAM" id="SSF51735">
    <property type="entry name" value="NAD(P)-binding Rossmann-fold domains"/>
    <property type="match status" value="1"/>
</dbReference>
<dbReference type="InterPro" id="IPR029154">
    <property type="entry name" value="HIBADH-like_NADP-bd"/>
</dbReference>
<feature type="domain" description="3-hydroxyisobutyrate dehydrogenase-like NAD-binding" evidence="5">
    <location>
        <begin position="195"/>
        <end position="312"/>
    </location>
</feature>
<dbReference type="PANTHER" id="PTHR43060:SF15">
    <property type="entry name" value="3-HYDROXYISOBUTYRATE DEHYDROGENASE-LIKE 1, MITOCHONDRIAL-RELATED"/>
    <property type="match status" value="1"/>
</dbReference>
<feature type="active site" evidence="3">
    <location>
        <position position="201"/>
    </location>
</feature>
<keyword evidence="1" id="KW-0560">Oxidoreductase</keyword>
<dbReference type="SUPFAM" id="SSF48179">
    <property type="entry name" value="6-phosphogluconate dehydrogenase C-terminal domain-like"/>
    <property type="match status" value="1"/>
</dbReference>
<dbReference type="Gene3D" id="1.10.1040.10">
    <property type="entry name" value="N-(1-d-carboxylethyl)-l-norvaline Dehydrogenase, domain 2"/>
    <property type="match status" value="1"/>
</dbReference>
<dbReference type="Gene3D" id="3.40.50.720">
    <property type="entry name" value="NAD(P)-binding Rossmann-like Domain"/>
    <property type="match status" value="1"/>
</dbReference>
<dbReference type="AlphaFoldDB" id="A0A1Y1VI78"/>
<keyword evidence="2" id="KW-0520">NAD</keyword>
<dbReference type="EMBL" id="MCFH01000009">
    <property type="protein sequence ID" value="ORX55491.1"/>
    <property type="molecule type" value="Genomic_DNA"/>
</dbReference>
<dbReference type="GO" id="GO:0050661">
    <property type="term" value="F:NADP binding"/>
    <property type="evidence" value="ECO:0007669"/>
    <property type="project" value="InterPro"/>
</dbReference>
<organism evidence="6 7">
    <name type="scientific">Piromyces finnis</name>
    <dbReference type="NCBI Taxonomy" id="1754191"/>
    <lineage>
        <taxon>Eukaryota</taxon>
        <taxon>Fungi</taxon>
        <taxon>Fungi incertae sedis</taxon>
        <taxon>Chytridiomycota</taxon>
        <taxon>Chytridiomycota incertae sedis</taxon>
        <taxon>Neocallimastigomycetes</taxon>
        <taxon>Neocallimastigales</taxon>
        <taxon>Neocallimastigaceae</taxon>
        <taxon>Piromyces</taxon>
    </lineage>
</organism>
<dbReference type="GO" id="GO:0016491">
    <property type="term" value="F:oxidoreductase activity"/>
    <property type="evidence" value="ECO:0007669"/>
    <property type="project" value="UniProtKB-KW"/>
</dbReference>
<comment type="caution">
    <text evidence="6">The sequence shown here is derived from an EMBL/GenBank/DDBJ whole genome shotgun (WGS) entry which is preliminary data.</text>
</comment>
<dbReference type="Pfam" id="PF14833">
    <property type="entry name" value="NAD_binding_11"/>
    <property type="match status" value="1"/>
</dbReference>
<evidence type="ECO:0000256" key="1">
    <source>
        <dbReference type="ARBA" id="ARBA00023002"/>
    </source>
</evidence>
<dbReference type="OrthoDB" id="435038at2759"/>
<dbReference type="Pfam" id="PF03446">
    <property type="entry name" value="NAD_binding_2"/>
    <property type="match status" value="1"/>
</dbReference>
<evidence type="ECO:0000256" key="3">
    <source>
        <dbReference type="PIRSR" id="PIRSR000103-1"/>
    </source>
</evidence>
<evidence type="ECO:0000256" key="2">
    <source>
        <dbReference type="ARBA" id="ARBA00023027"/>
    </source>
</evidence>
<dbReference type="PANTHER" id="PTHR43060">
    <property type="entry name" value="3-HYDROXYISOBUTYRATE DEHYDROGENASE-LIKE 1, MITOCHONDRIAL-RELATED"/>
    <property type="match status" value="1"/>
</dbReference>
<dbReference type="InterPro" id="IPR015815">
    <property type="entry name" value="HIBADH-related"/>
</dbReference>
<reference evidence="6 7" key="2">
    <citation type="submission" date="2016-08" db="EMBL/GenBank/DDBJ databases">
        <title>Pervasive Adenine N6-methylation of Active Genes in Fungi.</title>
        <authorList>
            <consortium name="DOE Joint Genome Institute"/>
            <person name="Mondo S.J."/>
            <person name="Dannebaum R.O."/>
            <person name="Kuo R.C."/>
            <person name="Labutti K."/>
            <person name="Haridas S."/>
            <person name="Kuo A."/>
            <person name="Salamov A."/>
            <person name="Ahrendt S.R."/>
            <person name="Lipzen A."/>
            <person name="Sullivan W."/>
            <person name="Andreopoulos W.B."/>
            <person name="Clum A."/>
            <person name="Lindquist E."/>
            <person name="Daum C."/>
            <person name="Ramamoorthy G.K."/>
            <person name="Gryganskyi A."/>
            <person name="Culley D."/>
            <person name="Magnuson J.K."/>
            <person name="James T.Y."/>
            <person name="O'Malley M.A."/>
            <person name="Stajich J.E."/>
            <person name="Spatafora J.W."/>
            <person name="Visel A."/>
            <person name="Grigoriev I.V."/>
        </authorList>
    </citation>
    <scope>NUCLEOTIDE SEQUENCE [LARGE SCALE GENOMIC DNA]</scope>
    <source>
        <strain evidence="7">finn</strain>
    </source>
</reference>
<dbReference type="InterPro" id="IPR006115">
    <property type="entry name" value="6PGDH_NADP-bd"/>
</dbReference>
<proteinExistence type="predicted"/>
<reference evidence="6 7" key="1">
    <citation type="submission" date="2016-08" db="EMBL/GenBank/DDBJ databases">
        <title>Genomes of anaerobic fungi encode conserved fungal cellulosomes for biomass hydrolysis.</title>
        <authorList>
            <consortium name="DOE Joint Genome Institute"/>
            <person name="Haitjema C.H."/>
            <person name="Gilmore S.P."/>
            <person name="Henske J.K."/>
            <person name="Solomon K.V."/>
            <person name="De Groot R."/>
            <person name="Kuo A."/>
            <person name="Mondo S.J."/>
            <person name="Salamov A.A."/>
            <person name="Labutti K."/>
            <person name="Zhao Z."/>
            <person name="Chiniquy J."/>
            <person name="Barry K."/>
            <person name="Brewer H.M."/>
            <person name="Purvine S.O."/>
            <person name="Wright A.T."/>
            <person name="Boxma B."/>
            <person name="Van Alen T."/>
            <person name="Hackstein J.H."/>
            <person name="Baker S.E."/>
            <person name="Grigoriev I.V."/>
            <person name="O'Malley M.A."/>
        </authorList>
    </citation>
    <scope>NUCLEOTIDE SEQUENCE [LARGE SCALE GENOMIC DNA]</scope>
    <source>
        <strain evidence="7">finn</strain>
    </source>
</reference>
<sequence length="338" mass="37337">MDELSNINEEELSEELKNIISSRFPLVRTEINVGWIGTGKIGNILASNLISGGYDSMYVYNRTVKKTEPLQEWGANLAEDIKMIADKTNFIFITVGTTAEVSDIFYGKKGLLENLKVGTIIVDMTTGSPTLSKKLNRDCLNKQCFYLDAPIIGNEETIKNKKGSMVVGGNREVYKGMLPIFFALCNSVNYCGLSGNGQNTKLSNQIIISMNMIGIVESLLYSYKAGLDINITIHSLAVGTASSWCFSNYTQKIEERNFNDGLYVKYFVNDLETVLNESYKLGLALPGLSLAKQLFLALKAQGNELKGIHSLILALESLNNTRIEKKIVCKTDISSGIM</sequence>
<evidence type="ECO:0000259" key="4">
    <source>
        <dbReference type="Pfam" id="PF03446"/>
    </source>
</evidence>
<dbReference type="InterPro" id="IPR008927">
    <property type="entry name" value="6-PGluconate_DH-like_C_sf"/>
</dbReference>